<comment type="subcellular location">
    <subcellularLocation>
        <location evidence="1">Peroxisome</location>
    </subcellularLocation>
</comment>
<comment type="similarity">
    <text evidence="3">In the N-terminal section; belongs to the enoyl-CoA hydratase/isomerase family.</text>
</comment>
<evidence type="ECO:0000256" key="12">
    <source>
        <dbReference type="ARBA" id="ARBA00023239"/>
    </source>
</evidence>
<evidence type="ECO:0000259" key="17">
    <source>
        <dbReference type="Pfam" id="PF02737"/>
    </source>
</evidence>
<dbReference type="Gene3D" id="1.10.1040.50">
    <property type="match status" value="1"/>
</dbReference>
<keyword evidence="13" id="KW-0511">Multifunctional enzyme</keyword>
<protein>
    <submittedName>
        <fullName evidence="18">3-hydroxyacyl-CoA dehydrogenase NAD-binding domain-containing protein</fullName>
    </submittedName>
</protein>
<dbReference type="InterPro" id="IPR018376">
    <property type="entry name" value="Enoyl-CoA_hyd/isom_CS"/>
</dbReference>
<reference evidence="19" key="1">
    <citation type="journal article" date="2019" name="Int. J. Syst. Evol. Microbiol.">
        <title>The Global Catalogue of Microorganisms (GCM) 10K type strain sequencing project: providing services to taxonomists for standard genome sequencing and annotation.</title>
        <authorList>
            <consortium name="The Broad Institute Genomics Platform"/>
            <consortium name="The Broad Institute Genome Sequencing Center for Infectious Disease"/>
            <person name="Wu L."/>
            <person name="Ma J."/>
        </authorList>
    </citation>
    <scope>NUCLEOTIDE SEQUENCE [LARGE SCALE GENOMIC DNA]</scope>
    <source>
        <strain evidence="19">CECT 7297</strain>
    </source>
</reference>
<keyword evidence="6" id="KW-0442">Lipid degradation</keyword>
<proteinExistence type="inferred from homology"/>
<evidence type="ECO:0000256" key="14">
    <source>
        <dbReference type="ARBA" id="ARBA00049556"/>
    </source>
</evidence>
<evidence type="ECO:0000256" key="10">
    <source>
        <dbReference type="ARBA" id="ARBA00023140"/>
    </source>
</evidence>
<keyword evidence="11" id="KW-0413">Isomerase</keyword>
<dbReference type="PANTHER" id="PTHR23309">
    <property type="entry name" value="3-HYDROXYACYL-COA DEHYROGENASE"/>
    <property type="match status" value="1"/>
</dbReference>
<dbReference type="Gene3D" id="3.40.50.720">
    <property type="entry name" value="NAD(P)-binding Rossmann-like Domain"/>
    <property type="match status" value="1"/>
</dbReference>
<feature type="domain" description="3-hydroxyacyl-CoA dehydrogenase C-terminal" evidence="16">
    <location>
        <begin position="480"/>
        <end position="571"/>
    </location>
</feature>
<organism evidence="18 19">
    <name type="scientific">Marinobacter lacisalsi</name>
    <dbReference type="NCBI Taxonomy" id="475979"/>
    <lineage>
        <taxon>Bacteria</taxon>
        <taxon>Pseudomonadati</taxon>
        <taxon>Pseudomonadota</taxon>
        <taxon>Gammaproteobacteria</taxon>
        <taxon>Pseudomonadales</taxon>
        <taxon>Marinobacteraceae</taxon>
        <taxon>Marinobacter</taxon>
    </lineage>
</organism>
<evidence type="ECO:0000259" key="16">
    <source>
        <dbReference type="Pfam" id="PF00725"/>
    </source>
</evidence>
<comment type="caution">
    <text evidence="18">The sequence shown here is derived from an EMBL/GenBank/DDBJ whole genome shotgun (WGS) entry which is preliminary data.</text>
</comment>
<name>A0ABV8QM99_9GAMM</name>
<evidence type="ECO:0000256" key="5">
    <source>
        <dbReference type="ARBA" id="ARBA00022832"/>
    </source>
</evidence>
<keyword evidence="7" id="KW-0560">Oxidoreductase</keyword>
<evidence type="ECO:0000256" key="2">
    <source>
        <dbReference type="ARBA" id="ARBA00005005"/>
    </source>
</evidence>
<evidence type="ECO:0000256" key="8">
    <source>
        <dbReference type="ARBA" id="ARBA00023027"/>
    </source>
</evidence>
<dbReference type="Proteomes" id="UP001595798">
    <property type="component" value="Unassembled WGS sequence"/>
</dbReference>
<comment type="subunit">
    <text evidence="4">Monomer.</text>
</comment>
<keyword evidence="19" id="KW-1185">Reference proteome</keyword>
<evidence type="ECO:0000256" key="4">
    <source>
        <dbReference type="ARBA" id="ARBA00011245"/>
    </source>
</evidence>
<dbReference type="Pfam" id="PF02737">
    <property type="entry name" value="3HCDH_N"/>
    <property type="match status" value="1"/>
</dbReference>
<dbReference type="Pfam" id="PF00378">
    <property type="entry name" value="ECH_1"/>
    <property type="match status" value="1"/>
</dbReference>
<sequence length="698" mass="75613">MSDVVTYNREGAIGVITVNYPPVNALSHAVRTGIQGAIQQGRDDADAKALLIVCDGRTFIAGADIREFGKPMQEPGLPEVVNFIEATDKPVVAAIHGTALGGGLEVALGCHYRIAVPSAKVGLPEVKLGLLPGAGGTQRLPRLAGAQKSLEMITSGEFVAAKNAAELGIVDEVASNDDVKAAGLAFAQKVVDEGKPVRRVSEQNDKLEAEKGSDVFDKFREGLKKKARGLLAPFKCTEAVEAAYTSSSFEEGMKRERELFGELMESDQRAGLIHAFFAEREVSKVPGLPKDTPVRDIKKVGVIGAGTMGGGIAMNFANAGIPVTIAEVKQEALDKGLGIIRKNYEATAKKGRITPEQVEERMSLIDGTLTYDDFADKDLVIEAVFESMDLKKKIFSELDAKCKPGAILASNTSTLDIDEIASATKRPEDVIGLHFFSPANVMKLLEIVRGEKTSDEVKATGMALAKKIKKVGVLVGNCHGFVGNRMLHKRGAEAMSLVDDGASPQQVDKVLTDLGFPMGQFAMGDLAGIDIGHSIREERRKAGENVPPSWMDKLVEKGRLGQKTMAGTYKYEEGNRKPIPDPEVDQIIADFRKEQGIEPREISDQEILERCMYVMINEGAKILDEGIADRSLDIDITWIYGYGFPAYRGGPMFWADQIGLDKILDAVKKYHKEVGGKQWEPSPLLEKLVAEGKKFGDL</sequence>
<evidence type="ECO:0000256" key="9">
    <source>
        <dbReference type="ARBA" id="ARBA00023098"/>
    </source>
</evidence>
<dbReference type="InterPro" id="IPR008927">
    <property type="entry name" value="6-PGluconate_DH-like_C_sf"/>
</dbReference>
<feature type="domain" description="3-hydroxyacyl-CoA dehydrogenase C-terminal" evidence="16">
    <location>
        <begin position="607"/>
        <end position="693"/>
    </location>
</feature>
<dbReference type="PANTHER" id="PTHR23309:SF49">
    <property type="entry name" value="PEROXISOMAL BIFUNCTIONAL ENZYME"/>
    <property type="match status" value="1"/>
</dbReference>
<dbReference type="InterPro" id="IPR006176">
    <property type="entry name" value="3-OHacyl-CoA_DH_NAD-bd"/>
</dbReference>
<dbReference type="RefSeq" id="WP_379889730.1">
    <property type="nucleotide sequence ID" value="NZ_JBHSDI010000061.1"/>
</dbReference>
<dbReference type="CDD" id="cd06558">
    <property type="entry name" value="crotonase-like"/>
    <property type="match status" value="1"/>
</dbReference>
<gene>
    <name evidence="18" type="ORF">ACFOZ5_17500</name>
</gene>
<dbReference type="PROSITE" id="PS00166">
    <property type="entry name" value="ENOYL_COA_HYDRATASE"/>
    <property type="match status" value="1"/>
</dbReference>
<evidence type="ECO:0000256" key="3">
    <source>
        <dbReference type="ARBA" id="ARBA00008750"/>
    </source>
</evidence>
<evidence type="ECO:0000313" key="18">
    <source>
        <dbReference type="EMBL" id="MFC4260816.1"/>
    </source>
</evidence>
<evidence type="ECO:0000256" key="6">
    <source>
        <dbReference type="ARBA" id="ARBA00022963"/>
    </source>
</evidence>
<evidence type="ECO:0000256" key="11">
    <source>
        <dbReference type="ARBA" id="ARBA00023235"/>
    </source>
</evidence>
<dbReference type="SUPFAM" id="SSF48179">
    <property type="entry name" value="6-phosphogluconate dehydrogenase C-terminal domain-like"/>
    <property type="match status" value="2"/>
</dbReference>
<dbReference type="Gene3D" id="3.90.226.10">
    <property type="entry name" value="2-enoyl-CoA Hydratase, Chain A, domain 1"/>
    <property type="match status" value="1"/>
</dbReference>
<dbReference type="InterPro" id="IPR029045">
    <property type="entry name" value="ClpP/crotonase-like_dom_sf"/>
</dbReference>
<comment type="pathway">
    <text evidence="2">Lipid metabolism; fatty acid beta-oxidation.</text>
</comment>
<dbReference type="InterPro" id="IPR036291">
    <property type="entry name" value="NAD(P)-bd_dom_sf"/>
</dbReference>
<keyword evidence="10" id="KW-0576">Peroxisome</keyword>
<comment type="similarity">
    <text evidence="15">Belongs to the enoyl-CoA hydratase/isomerase family.</text>
</comment>
<keyword evidence="12" id="KW-0456">Lyase</keyword>
<dbReference type="SUPFAM" id="SSF52096">
    <property type="entry name" value="ClpP/crotonase"/>
    <property type="match status" value="1"/>
</dbReference>
<keyword evidence="8" id="KW-0520">NAD</keyword>
<evidence type="ECO:0000256" key="7">
    <source>
        <dbReference type="ARBA" id="ARBA00023002"/>
    </source>
</evidence>
<evidence type="ECO:0000256" key="1">
    <source>
        <dbReference type="ARBA" id="ARBA00004275"/>
    </source>
</evidence>
<evidence type="ECO:0000256" key="15">
    <source>
        <dbReference type="RuleBase" id="RU003707"/>
    </source>
</evidence>
<dbReference type="Pfam" id="PF00725">
    <property type="entry name" value="3HCDH"/>
    <property type="match status" value="2"/>
</dbReference>
<keyword evidence="9" id="KW-0443">Lipid metabolism</keyword>
<evidence type="ECO:0000256" key="13">
    <source>
        <dbReference type="ARBA" id="ARBA00023268"/>
    </source>
</evidence>
<dbReference type="EMBL" id="JBHSDI010000061">
    <property type="protein sequence ID" value="MFC4260816.1"/>
    <property type="molecule type" value="Genomic_DNA"/>
</dbReference>
<evidence type="ECO:0000313" key="19">
    <source>
        <dbReference type="Proteomes" id="UP001595798"/>
    </source>
</evidence>
<keyword evidence="5" id="KW-0276">Fatty acid metabolism</keyword>
<accession>A0ABV8QM99</accession>
<dbReference type="SUPFAM" id="SSF51735">
    <property type="entry name" value="NAD(P)-binding Rossmann-fold domains"/>
    <property type="match status" value="1"/>
</dbReference>
<feature type="domain" description="3-hydroxyacyl-CoA dehydrogenase NAD binding" evidence="17">
    <location>
        <begin position="299"/>
        <end position="477"/>
    </location>
</feature>
<comment type="catalytic activity">
    <reaction evidence="14">
        <text>a (3S)-3-hydroxyacyl-CoA + NAD(+) = a 3-oxoacyl-CoA + NADH + H(+)</text>
        <dbReference type="Rhea" id="RHEA:22432"/>
        <dbReference type="ChEBI" id="CHEBI:15378"/>
        <dbReference type="ChEBI" id="CHEBI:57318"/>
        <dbReference type="ChEBI" id="CHEBI:57540"/>
        <dbReference type="ChEBI" id="CHEBI:57945"/>
        <dbReference type="ChEBI" id="CHEBI:90726"/>
        <dbReference type="EC" id="1.1.1.35"/>
    </reaction>
</comment>
<dbReference type="InterPro" id="IPR001753">
    <property type="entry name" value="Enoyl-CoA_hydra/iso"/>
</dbReference>
<dbReference type="InterPro" id="IPR006108">
    <property type="entry name" value="3HC_DH_C"/>
</dbReference>